<dbReference type="Gene3D" id="3.40.50.2300">
    <property type="match status" value="2"/>
</dbReference>
<dbReference type="RefSeq" id="WP_038277035.1">
    <property type="nucleotide sequence ID" value="NZ_JPME01000002.1"/>
</dbReference>
<evidence type="ECO:0000313" key="8">
    <source>
        <dbReference type="Proteomes" id="UP000028525"/>
    </source>
</evidence>
<dbReference type="InterPro" id="IPR025997">
    <property type="entry name" value="SBP_2_dom"/>
</dbReference>
<dbReference type="InterPro" id="IPR028082">
    <property type="entry name" value="Peripla_BP_I"/>
</dbReference>
<evidence type="ECO:0000256" key="3">
    <source>
        <dbReference type="ARBA" id="ARBA00022729"/>
    </source>
</evidence>
<comment type="similarity">
    <text evidence="2">Belongs to the bacterial solute-binding protein 2 family.</text>
</comment>
<comment type="caution">
    <text evidence="7">The sequence shown here is derived from an EMBL/GenBank/DDBJ whole genome shotgun (WGS) entry which is preliminary data.</text>
</comment>
<dbReference type="EMBL" id="JPME01000002">
    <property type="protein sequence ID" value="KEZ91707.1"/>
    <property type="molecule type" value="Genomic_DNA"/>
</dbReference>
<keyword evidence="3 5" id="KW-0732">Signal</keyword>
<feature type="region of interest" description="Disordered" evidence="4">
    <location>
        <begin position="24"/>
        <end position="46"/>
    </location>
</feature>
<dbReference type="GO" id="GO:0030246">
    <property type="term" value="F:carbohydrate binding"/>
    <property type="evidence" value="ECO:0007669"/>
    <property type="project" value="UniProtKB-ARBA"/>
</dbReference>
<protein>
    <recommendedName>
        <fullName evidence="6">Periplasmic binding protein domain-containing protein</fullName>
    </recommendedName>
</protein>
<gene>
    <name evidence="7" type="ORF">IO98_00555</name>
</gene>
<feature type="domain" description="Periplasmic binding protein" evidence="6">
    <location>
        <begin position="59"/>
        <end position="316"/>
    </location>
</feature>
<dbReference type="PANTHER" id="PTHR46847">
    <property type="entry name" value="D-ALLOSE-BINDING PERIPLASMIC PROTEIN-RELATED"/>
    <property type="match status" value="1"/>
</dbReference>
<proteinExistence type="inferred from homology"/>
<comment type="subcellular location">
    <subcellularLocation>
        <location evidence="1">Cell envelope</location>
    </subcellularLocation>
</comment>
<dbReference type="PANTHER" id="PTHR46847:SF1">
    <property type="entry name" value="D-ALLOSE-BINDING PERIPLASMIC PROTEIN-RELATED"/>
    <property type="match status" value="1"/>
</dbReference>
<name>A0A084JRX3_9FIRM</name>
<organism evidence="7 8">
    <name type="scientific">Lacrimispora celerecrescens</name>
    <dbReference type="NCBI Taxonomy" id="29354"/>
    <lineage>
        <taxon>Bacteria</taxon>
        <taxon>Bacillati</taxon>
        <taxon>Bacillota</taxon>
        <taxon>Clostridia</taxon>
        <taxon>Lachnospirales</taxon>
        <taxon>Lachnospiraceae</taxon>
        <taxon>Lacrimispora</taxon>
    </lineage>
</organism>
<evidence type="ECO:0000256" key="5">
    <source>
        <dbReference type="SAM" id="SignalP"/>
    </source>
</evidence>
<dbReference type="SUPFAM" id="SSF53822">
    <property type="entry name" value="Periplasmic binding protein-like I"/>
    <property type="match status" value="1"/>
</dbReference>
<dbReference type="PROSITE" id="PS51257">
    <property type="entry name" value="PROKAR_LIPOPROTEIN"/>
    <property type="match status" value="1"/>
</dbReference>
<accession>A0A084JRX3</accession>
<dbReference type="Proteomes" id="UP000028525">
    <property type="component" value="Unassembled WGS sequence"/>
</dbReference>
<feature type="chain" id="PRO_5001777614" description="Periplasmic binding protein domain-containing protein" evidence="5">
    <location>
        <begin position="23"/>
        <end position="353"/>
    </location>
</feature>
<evidence type="ECO:0000259" key="6">
    <source>
        <dbReference type="Pfam" id="PF13407"/>
    </source>
</evidence>
<reference evidence="7 8" key="1">
    <citation type="submission" date="2014-07" db="EMBL/GenBank/DDBJ databases">
        <title>Draft genome of Clostridium celerecrescens 152B isolated from sediments associated with methane hydrate from Krishna Godavari basin.</title>
        <authorList>
            <person name="Honkalas V.S."/>
            <person name="Dabir A.P."/>
            <person name="Arora P."/>
            <person name="Dhakephalkar P.K."/>
        </authorList>
    </citation>
    <scope>NUCLEOTIDE SEQUENCE [LARGE SCALE GENOMIC DNA]</scope>
    <source>
        <strain evidence="7 8">152B</strain>
    </source>
</reference>
<evidence type="ECO:0000256" key="4">
    <source>
        <dbReference type="SAM" id="MobiDB-lite"/>
    </source>
</evidence>
<dbReference type="GO" id="GO:0030313">
    <property type="term" value="C:cell envelope"/>
    <property type="evidence" value="ECO:0007669"/>
    <property type="project" value="UniProtKB-SubCell"/>
</dbReference>
<dbReference type="Pfam" id="PF13407">
    <property type="entry name" value="Peripla_BP_4"/>
    <property type="match status" value="1"/>
</dbReference>
<keyword evidence="8" id="KW-1185">Reference proteome</keyword>
<evidence type="ECO:0000256" key="2">
    <source>
        <dbReference type="ARBA" id="ARBA00007639"/>
    </source>
</evidence>
<dbReference type="STRING" id="29354.IO98_00555"/>
<sequence>MRKALAVFMALTMAVSMSGCQAANKAPAESPEGTGVTTGEAAKEAGAKAETEAGKKYRIGFANASISNSWRVKMRDMLVEECNRLGVELVETDAHDDANTQNSNIEAMLQQNLDAILITPCVEDAANPGIEAAFETGIPVIIFDRTCTTEDYTHFVGYSDKQNGAECARMLVEALTERYGEPKGNIIALDTMAGSSTDNFQKEGQDSVFSKYPNIKIIARQYTDFEVSKGKSFMEDCLAKFGPGEIDGFISQDGGVTLGAVDAIREAGRDKEGIVFTNADGINGVVKMVKDGSCVGLTQFPCAASVDALHVAIDCIDGQGPKEKDVMMDSIVVTKDNMGQYLIPDRDDYDWTY</sequence>
<dbReference type="AlphaFoldDB" id="A0A084JRX3"/>
<evidence type="ECO:0000313" key="7">
    <source>
        <dbReference type="EMBL" id="KEZ91707.1"/>
    </source>
</evidence>
<feature type="signal peptide" evidence="5">
    <location>
        <begin position="1"/>
        <end position="22"/>
    </location>
</feature>
<evidence type="ECO:0000256" key="1">
    <source>
        <dbReference type="ARBA" id="ARBA00004196"/>
    </source>
</evidence>